<dbReference type="Pfam" id="PF24517">
    <property type="entry name" value="CBM96"/>
    <property type="match status" value="1"/>
</dbReference>
<dbReference type="CDD" id="cd08023">
    <property type="entry name" value="GH16_laminarinase_like"/>
    <property type="match status" value="1"/>
</dbReference>
<gene>
    <name evidence="6" type="ORF">RZN69_15860</name>
</gene>
<evidence type="ECO:0000256" key="3">
    <source>
        <dbReference type="ARBA" id="ARBA00022525"/>
    </source>
</evidence>
<keyword evidence="7" id="KW-1185">Reference proteome</keyword>
<evidence type="ECO:0000256" key="4">
    <source>
        <dbReference type="ARBA" id="ARBA00022729"/>
    </source>
</evidence>
<sequence>MAAPPPGDWLLTFEDEFEGESLDGSKWKLASHWSGINGQGGIDPDRISVVDGVLSITASTDATTWSSVAYAYSTGEISSFRRFKQRYGYFEARMRWPSIRGLWPAFWTMPDRGNYGNPFRHNRGFVKFDLSSESLATINSATLRLSIANLDPATLGTGDVRNVLVFRMADDSWSETSVTWNTQPSWDPLFLDQFHGVVGQLGDTIEVDVTDYIESEAGGDGVVSFALADTLMTTFTVAFHSRESESIALRPQLIINGTAYEATEDSYVNLGRADQNYGSEAVLNVGDFWGNTAMTTNGGMEIDIVEALGVWGSQRASHALHWEGYNNGNSVKQTGWGVSVNDTSKFHTYGVYWEPGLLEFYTDGILTGVFRDSRVKDIAAYMLLSLQIGGWAGNDQISPAIDGAALEVDWVRVWAGTRDARERDFTMQKDDGSVLFGNDYASYGSQGIEGHVLPSADGFSVDIKGNSWIRFPIIQQIGPKTVLEFELDATDLGEIFAIGLDQNNQESDDLRTFQLGGTQAWGNSIQAFNSYVKGSGPKTYSIPIGDYYTGTMTTLAIVADDDGDASIDATFHNVRIREAGVTSASHAVSIGALGSGVAGTDWRGGTGFLMYSAEDVYQRFDAYSGNANNVIAVYFSNGQWYADRNYGQVAFAPTVTDVLLARIDFSNDTTTSLQGQRDSFEGIHYGYASGDLAYAANVWNGGGENPTGEFSVSGTGFSPHVEVPLPLPSGEYGLTPLNEGIAGTASRTNTGYLMYSGENAHARFNVPTGNAQHLVAVYCTEGQWYYDSGSNGVAFSPRPTDILLAAVHFRDDTIITFTDEIGKEHGMQKGYIDASLSFTANQWDGQFQEGSFTVTGETFRRRHPLPLELYNAWRIARDWQGTASLDRILWKDADKDGKSNFVEFALGSNPLQVSQEAALSWSAKPTSVDSLMYKLQYPKAVDELDYRLQYSEDLIVWLESGFSPEVVEGQIAERQLVMSDDGTPVFFRLMFPGIPDEPRL</sequence>
<dbReference type="Pfam" id="PF00722">
    <property type="entry name" value="Glyco_hydro_16"/>
    <property type="match status" value="1"/>
</dbReference>
<dbReference type="Proteomes" id="UP001304300">
    <property type="component" value="Chromosome"/>
</dbReference>
<protein>
    <submittedName>
        <fullName evidence="6">Family 16 glycosylhydrolase</fullName>
    </submittedName>
</protein>
<name>A0AAQ3QUS5_9BACT</name>
<dbReference type="PANTHER" id="PTHR10963:SF55">
    <property type="entry name" value="GLYCOSIDE HYDROLASE FAMILY 16 PROTEIN"/>
    <property type="match status" value="1"/>
</dbReference>
<dbReference type="NCBIfam" id="NF033679">
    <property type="entry name" value="DNRLRE_dom"/>
    <property type="match status" value="1"/>
</dbReference>
<evidence type="ECO:0000259" key="5">
    <source>
        <dbReference type="PROSITE" id="PS51762"/>
    </source>
</evidence>
<comment type="subcellular location">
    <subcellularLocation>
        <location evidence="1">Secreted</location>
    </subcellularLocation>
</comment>
<dbReference type="GO" id="GO:0005576">
    <property type="term" value="C:extracellular region"/>
    <property type="evidence" value="ECO:0007669"/>
    <property type="project" value="UniProtKB-SubCell"/>
</dbReference>
<keyword evidence="3" id="KW-0964">Secreted</keyword>
<dbReference type="Gene3D" id="2.60.120.200">
    <property type="match status" value="2"/>
</dbReference>
<comment type="similarity">
    <text evidence="2">Belongs to the glycosyl hydrolase 16 family.</text>
</comment>
<dbReference type="InterPro" id="IPR000757">
    <property type="entry name" value="Beta-glucanase-like"/>
</dbReference>
<proteinExistence type="inferred from homology"/>
<dbReference type="GO" id="GO:0004553">
    <property type="term" value="F:hydrolase activity, hydrolyzing O-glycosyl compounds"/>
    <property type="evidence" value="ECO:0007669"/>
    <property type="project" value="InterPro"/>
</dbReference>
<reference evidence="6 7" key="1">
    <citation type="submission" date="2023-10" db="EMBL/GenBank/DDBJ databases">
        <title>Rubellicoccus peritrichatus gen. nov., sp. nov., isolated from an algae of coral reef tank.</title>
        <authorList>
            <person name="Luo J."/>
        </authorList>
    </citation>
    <scope>NUCLEOTIDE SEQUENCE [LARGE SCALE GENOMIC DNA]</scope>
    <source>
        <strain evidence="6 7">CR14</strain>
    </source>
</reference>
<dbReference type="AlphaFoldDB" id="A0AAQ3QUS5"/>
<feature type="domain" description="GH16" evidence="5">
    <location>
        <begin position="1"/>
        <end position="419"/>
    </location>
</feature>
<dbReference type="SUPFAM" id="SSF49899">
    <property type="entry name" value="Concanavalin A-like lectins/glucanases"/>
    <property type="match status" value="1"/>
</dbReference>
<dbReference type="InterPro" id="IPR050546">
    <property type="entry name" value="Glycosyl_Hydrlase_16"/>
</dbReference>
<evidence type="ECO:0000256" key="2">
    <source>
        <dbReference type="ARBA" id="ARBA00006865"/>
    </source>
</evidence>
<dbReference type="GO" id="GO:0005975">
    <property type="term" value="P:carbohydrate metabolic process"/>
    <property type="evidence" value="ECO:0007669"/>
    <property type="project" value="InterPro"/>
</dbReference>
<evidence type="ECO:0000313" key="7">
    <source>
        <dbReference type="Proteomes" id="UP001304300"/>
    </source>
</evidence>
<organism evidence="6 7">
    <name type="scientific">Rubellicoccus peritrichatus</name>
    <dbReference type="NCBI Taxonomy" id="3080537"/>
    <lineage>
        <taxon>Bacteria</taxon>
        <taxon>Pseudomonadati</taxon>
        <taxon>Verrucomicrobiota</taxon>
        <taxon>Opitutia</taxon>
        <taxon>Puniceicoccales</taxon>
        <taxon>Cerasicoccaceae</taxon>
        <taxon>Rubellicoccus</taxon>
    </lineage>
</organism>
<dbReference type="InterPro" id="IPR055372">
    <property type="entry name" value="CBM96"/>
</dbReference>
<dbReference type="RefSeq" id="WP_317832204.1">
    <property type="nucleotide sequence ID" value="NZ_CP136920.1"/>
</dbReference>
<keyword evidence="4" id="KW-0732">Signal</keyword>
<dbReference type="KEGG" id="puo:RZN69_15860"/>
<evidence type="ECO:0000256" key="1">
    <source>
        <dbReference type="ARBA" id="ARBA00004613"/>
    </source>
</evidence>
<dbReference type="EMBL" id="CP136920">
    <property type="protein sequence ID" value="WOO40097.1"/>
    <property type="molecule type" value="Genomic_DNA"/>
</dbReference>
<dbReference type="InterPro" id="IPR013320">
    <property type="entry name" value="ConA-like_dom_sf"/>
</dbReference>
<dbReference type="PANTHER" id="PTHR10963">
    <property type="entry name" value="GLYCOSYL HYDROLASE-RELATED"/>
    <property type="match status" value="1"/>
</dbReference>
<accession>A0AAQ3QUS5</accession>
<evidence type="ECO:0000313" key="6">
    <source>
        <dbReference type="EMBL" id="WOO40097.1"/>
    </source>
</evidence>
<dbReference type="PROSITE" id="PS51762">
    <property type="entry name" value="GH16_2"/>
    <property type="match status" value="1"/>
</dbReference>